<dbReference type="SUPFAM" id="SSF48403">
    <property type="entry name" value="Ankyrin repeat"/>
    <property type="match status" value="1"/>
</dbReference>
<feature type="region of interest" description="Disordered" evidence="11">
    <location>
        <begin position="640"/>
        <end position="668"/>
    </location>
</feature>
<feature type="region of interest" description="Disordered" evidence="11">
    <location>
        <begin position="241"/>
        <end position="267"/>
    </location>
</feature>
<comment type="subcellular location">
    <subcellularLocation>
        <location evidence="1">Cell membrane</location>
        <topology evidence="1">Multi-pass membrane protein</topology>
    </subcellularLocation>
</comment>
<evidence type="ECO:0000256" key="3">
    <source>
        <dbReference type="ARBA" id="ARBA00022475"/>
    </source>
</evidence>
<dbReference type="InterPro" id="IPR024862">
    <property type="entry name" value="TRPV"/>
</dbReference>
<proteinExistence type="predicted"/>
<dbReference type="Gene3D" id="1.25.40.20">
    <property type="entry name" value="Ankyrin repeat-containing domain"/>
    <property type="match status" value="1"/>
</dbReference>
<protein>
    <submittedName>
        <fullName evidence="13">TRPV6-like protein</fullName>
    </submittedName>
</protein>
<keyword evidence="14" id="KW-1185">Reference proteome</keyword>
<evidence type="ECO:0000256" key="2">
    <source>
        <dbReference type="ARBA" id="ARBA00022448"/>
    </source>
</evidence>
<keyword evidence="2" id="KW-0813">Transport</keyword>
<organism evidence="13 14">
    <name type="scientific">Mya arenaria</name>
    <name type="common">Soft-shell clam</name>
    <dbReference type="NCBI Taxonomy" id="6604"/>
    <lineage>
        <taxon>Eukaryota</taxon>
        <taxon>Metazoa</taxon>
        <taxon>Spiralia</taxon>
        <taxon>Lophotrochozoa</taxon>
        <taxon>Mollusca</taxon>
        <taxon>Bivalvia</taxon>
        <taxon>Autobranchia</taxon>
        <taxon>Heteroconchia</taxon>
        <taxon>Euheterodonta</taxon>
        <taxon>Imparidentia</taxon>
        <taxon>Neoheterodontei</taxon>
        <taxon>Myida</taxon>
        <taxon>Myoidea</taxon>
        <taxon>Myidae</taxon>
        <taxon>Mya</taxon>
    </lineage>
</organism>
<reference evidence="13" key="1">
    <citation type="submission" date="2022-11" db="EMBL/GenBank/DDBJ databases">
        <title>Centuries of genome instability and evolution in soft-shell clam transmissible cancer (bioRxiv).</title>
        <authorList>
            <person name="Hart S.F.M."/>
            <person name="Yonemitsu M.A."/>
            <person name="Giersch R.M."/>
            <person name="Beal B.F."/>
            <person name="Arriagada G."/>
            <person name="Davis B.W."/>
            <person name="Ostrander E.A."/>
            <person name="Goff S.P."/>
            <person name="Metzger M.J."/>
        </authorList>
    </citation>
    <scope>NUCLEOTIDE SEQUENCE</scope>
    <source>
        <strain evidence="13">MELC-2E11</strain>
        <tissue evidence="13">Siphon/mantle</tissue>
    </source>
</reference>
<feature type="repeat" description="ANK" evidence="10">
    <location>
        <begin position="88"/>
        <end position="120"/>
    </location>
</feature>
<keyword evidence="3" id="KW-1003">Cell membrane</keyword>
<evidence type="ECO:0000256" key="9">
    <source>
        <dbReference type="ARBA" id="ARBA00023303"/>
    </source>
</evidence>
<keyword evidence="12" id="KW-0472">Membrane</keyword>
<feature type="transmembrane region" description="Helical" evidence="12">
    <location>
        <begin position="719"/>
        <end position="741"/>
    </location>
</feature>
<evidence type="ECO:0000256" key="10">
    <source>
        <dbReference type="PROSITE-ProRule" id="PRU00023"/>
    </source>
</evidence>
<dbReference type="InterPro" id="IPR036770">
    <property type="entry name" value="Ankyrin_rpt-contain_sf"/>
</dbReference>
<keyword evidence="12" id="KW-0812">Transmembrane</keyword>
<feature type="transmembrane region" description="Helical" evidence="12">
    <location>
        <begin position="361"/>
        <end position="378"/>
    </location>
</feature>
<feature type="compositionally biased region" description="Basic and acidic residues" evidence="11">
    <location>
        <begin position="640"/>
        <end position="661"/>
    </location>
</feature>
<evidence type="ECO:0000256" key="6">
    <source>
        <dbReference type="ARBA" id="ARBA00022737"/>
    </source>
</evidence>
<evidence type="ECO:0000256" key="5">
    <source>
        <dbReference type="ARBA" id="ARBA00022673"/>
    </source>
</evidence>
<keyword evidence="6" id="KW-0677">Repeat</keyword>
<feature type="transmembrane region" description="Helical" evidence="12">
    <location>
        <begin position="309"/>
        <end position="329"/>
    </location>
</feature>
<name>A0ABY7DF22_MYAAR</name>
<dbReference type="PROSITE" id="PS50088">
    <property type="entry name" value="ANK_REPEAT"/>
    <property type="match status" value="1"/>
</dbReference>
<keyword evidence="10" id="KW-0040">ANK repeat</keyword>
<keyword evidence="4" id="KW-0109">Calcium transport</keyword>
<sequence>MEMEKNEHKSESGEGNTMFHWPVCRGDMEEVNEPKSDSREGNTEFHWAVCKGDKKLVMEMLNRYNKEEITKDLTTYATGRKFAQTVMLGELPLFTSALSFNRDMLDILLNAGANLYATNTKGDNICHALIQYAGMYPDKESDVIDMLDYISNEKEDETCDIPLCKMKNEKQFTPLELSIQYGLSKSFLAIYNTKHYKKQIDACLIDIKRYDITVLEPIVQDDPFCKSRVCFHDGRTIDTEKAEQNNAQRKSKDNTTNEQNTTADREKDQVASQSILYLLFDIPPSDALSFLLAPMVKRLIKLKWEYYKWFIWLWCFLHFIFVCFLTWYATSRAVQQSNTFTGTFDVSVSPTYMRRVFEDKMLTGFAVFSLIWGMVFLIPEVAKWIKLGCPCCRQTFEWNKIIKLNPYSNVSLRLLLSLFSLSLILDFWLTLINHYGSSFQYDNFCLYVSVIIGWLFLIFLMRAFKYFSFFGVILHKVMLGDVIRFVVIFTLNVFGFGTAMFMALQGSGAIDDENYSTYRRTLLSMVKLIGGLGDVPNFYETRYPEICIVIFFVYEIMTVVVILNALIALMSATCTELVGNVRNDHPHDRYWQLDLLALILYLEGFFPECLTRRVGEEIDGKRILTIRSLVSRFEHELDRDNKNKKEDRKPEDKKLGTEKVHPVKANSRPNTDNRRIDYDNFCLYVSVIIGWLFLIFLMRAFKYFSFFGVILHKVMLGDVIRFVVIFTLNVFGFGTAMFMALQGSGVS</sequence>
<keyword evidence="7" id="KW-0106">Calcium</keyword>
<keyword evidence="8" id="KW-0406">Ion transport</keyword>
<evidence type="ECO:0000256" key="7">
    <source>
        <dbReference type="ARBA" id="ARBA00022837"/>
    </source>
</evidence>
<evidence type="ECO:0000256" key="1">
    <source>
        <dbReference type="ARBA" id="ARBA00004651"/>
    </source>
</evidence>
<evidence type="ECO:0000313" key="14">
    <source>
        <dbReference type="Proteomes" id="UP001164746"/>
    </source>
</evidence>
<accession>A0ABY7DF22</accession>
<feature type="transmembrane region" description="Helical" evidence="12">
    <location>
        <begin position="546"/>
        <end position="570"/>
    </location>
</feature>
<gene>
    <name evidence="13" type="ORF">MAR_007416</name>
</gene>
<evidence type="ECO:0000313" key="13">
    <source>
        <dbReference type="EMBL" id="WAQ94945.1"/>
    </source>
</evidence>
<keyword evidence="9" id="KW-0407">Ion channel</keyword>
<evidence type="ECO:0000256" key="11">
    <source>
        <dbReference type="SAM" id="MobiDB-lite"/>
    </source>
</evidence>
<feature type="transmembrane region" description="Helical" evidence="12">
    <location>
        <begin position="681"/>
        <end position="699"/>
    </location>
</feature>
<feature type="transmembrane region" description="Helical" evidence="12">
    <location>
        <begin position="482"/>
        <end position="502"/>
    </location>
</feature>
<dbReference type="PANTHER" id="PTHR10582:SF2">
    <property type="entry name" value="INACTIVE"/>
    <property type="match status" value="1"/>
</dbReference>
<evidence type="ECO:0000256" key="8">
    <source>
        <dbReference type="ARBA" id="ARBA00023065"/>
    </source>
</evidence>
<keyword evidence="12" id="KW-1133">Transmembrane helix</keyword>
<dbReference type="EMBL" id="CP111012">
    <property type="protein sequence ID" value="WAQ94945.1"/>
    <property type="molecule type" value="Genomic_DNA"/>
</dbReference>
<dbReference type="InterPro" id="IPR002110">
    <property type="entry name" value="Ankyrin_rpt"/>
</dbReference>
<feature type="transmembrane region" description="Helical" evidence="12">
    <location>
        <begin position="410"/>
        <end position="432"/>
    </location>
</feature>
<feature type="transmembrane region" description="Helical" evidence="12">
    <location>
        <begin position="444"/>
        <end position="461"/>
    </location>
</feature>
<dbReference type="Proteomes" id="UP001164746">
    <property type="component" value="Chromosome 1"/>
</dbReference>
<keyword evidence="5" id="KW-0107">Calcium channel</keyword>
<evidence type="ECO:0000256" key="4">
    <source>
        <dbReference type="ARBA" id="ARBA00022568"/>
    </source>
</evidence>
<dbReference type="SMART" id="SM00248">
    <property type="entry name" value="ANK"/>
    <property type="match status" value="2"/>
</dbReference>
<dbReference type="PANTHER" id="PTHR10582">
    <property type="entry name" value="TRANSIENT RECEPTOR POTENTIAL ION CHANNEL PROTEIN"/>
    <property type="match status" value="1"/>
</dbReference>
<evidence type="ECO:0000256" key="12">
    <source>
        <dbReference type="SAM" id="Phobius"/>
    </source>
</evidence>